<evidence type="ECO:0000313" key="3">
    <source>
        <dbReference type="Proteomes" id="UP000029554"/>
    </source>
</evidence>
<gene>
    <name evidence="2" type="ORF">LG45_01780</name>
</gene>
<dbReference type="PROSITE" id="PS51257">
    <property type="entry name" value="PROKAR_LIPOPROTEIN"/>
    <property type="match status" value="1"/>
</dbReference>
<reference evidence="2 3" key="1">
    <citation type="submission" date="2014-09" db="EMBL/GenBank/DDBJ databases">
        <title>Whole Genome Shotgun of Flavobacterium aquatile LMG 4008.</title>
        <authorList>
            <person name="Gale A.N."/>
            <person name="Pipes S.E."/>
            <person name="Newman J.D."/>
        </authorList>
    </citation>
    <scope>NUCLEOTIDE SEQUENCE [LARGE SCALE GENOMIC DNA]</scope>
    <source>
        <strain evidence="2 3">LMG 4008</strain>
    </source>
</reference>
<protein>
    <submittedName>
        <fullName evidence="2">Uncharacterized protein</fullName>
    </submittedName>
</protein>
<organism evidence="2 3">
    <name type="scientific">Flavobacterium aquatile LMG 4008 = ATCC 11947</name>
    <dbReference type="NCBI Taxonomy" id="1453498"/>
    <lineage>
        <taxon>Bacteria</taxon>
        <taxon>Pseudomonadati</taxon>
        <taxon>Bacteroidota</taxon>
        <taxon>Flavobacteriia</taxon>
        <taxon>Flavobacteriales</taxon>
        <taxon>Flavobacteriaceae</taxon>
        <taxon>Flavobacterium</taxon>
    </lineage>
</organism>
<keyword evidence="1" id="KW-0732">Signal</keyword>
<comment type="caution">
    <text evidence="2">The sequence shown here is derived from an EMBL/GenBank/DDBJ whole genome shotgun (WGS) entry which is preliminary data.</text>
</comment>
<dbReference type="SUPFAM" id="SSF141072">
    <property type="entry name" value="CalX-like"/>
    <property type="match status" value="1"/>
</dbReference>
<dbReference type="Proteomes" id="UP000029554">
    <property type="component" value="Unassembled WGS sequence"/>
</dbReference>
<dbReference type="STRING" id="1453498.LG45_01780"/>
<name>A0A095V3S7_9FLAO</name>
<dbReference type="RefSeq" id="WP_035123793.1">
    <property type="nucleotide sequence ID" value="NZ_JRHH01000001.1"/>
</dbReference>
<dbReference type="OrthoDB" id="1377460at2"/>
<feature type="chain" id="PRO_5001919621" evidence="1">
    <location>
        <begin position="24"/>
        <end position="352"/>
    </location>
</feature>
<evidence type="ECO:0000313" key="2">
    <source>
        <dbReference type="EMBL" id="KGD69520.1"/>
    </source>
</evidence>
<dbReference type="Gene3D" id="2.60.40.2030">
    <property type="match status" value="1"/>
</dbReference>
<proteinExistence type="predicted"/>
<accession>A0A095V3S7</accession>
<dbReference type="AlphaFoldDB" id="A0A095V3S7"/>
<feature type="signal peptide" evidence="1">
    <location>
        <begin position="1"/>
        <end position="23"/>
    </location>
</feature>
<sequence length="352" mass="38244">MKKNNYIKLFTAFAAFLSLTSCIKDDENYASTVSDRPNVTISATSYSVTEGGDVLVTMVADKPYRTSLDFNLEVLSGNTAVAIDDFTVNVPETVFGSDPWNGIQGYLVQFPANTTSYTFSISTILDDLPEVTENVSFRLTMAGNHNGNLAESSRLFDVAIANGVQDELQLTFDWDQSFDFGGSTFTLCDIAYDNDFYIYDGASLNPLITQTDAAAATGDCPETFTMNLADYPNGNYKIYQNLYDDNGLSSAGITPAFSIPVKVHYLRGGSASLDGTFTQDPAYAIDSNTLPNPTATAQLYYVVTVNVNNGVFTLLNDNTAIASGKHSKVNKAFKSLKAKNNLNKKKIKGFNS</sequence>
<keyword evidence="3" id="KW-1185">Reference proteome</keyword>
<dbReference type="InterPro" id="IPR038081">
    <property type="entry name" value="CalX-like_sf"/>
</dbReference>
<dbReference type="eggNOG" id="ENOG5033B2V">
    <property type="taxonomic scope" value="Bacteria"/>
</dbReference>
<dbReference type="EMBL" id="JRHH01000001">
    <property type="protein sequence ID" value="KGD69520.1"/>
    <property type="molecule type" value="Genomic_DNA"/>
</dbReference>
<evidence type="ECO:0000256" key="1">
    <source>
        <dbReference type="SAM" id="SignalP"/>
    </source>
</evidence>